<dbReference type="PANTHER" id="PTHR45364:SF13">
    <property type="entry name" value="HISTONE DEACETYLASE"/>
    <property type="match status" value="1"/>
</dbReference>
<feature type="compositionally biased region" description="Polar residues" evidence="15">
    <location>
        <begin position="496"/>
        <end position="508"/>
    </location>
</feature>
<dbReference type="Pfam" id="PF00850">
    <property type="entry name" value="Hist_deacetyl"/>
    <property type="match status" value="1"/>
</dbReference>
<dbReference type="PIRSF" id="PIRSF037911">
    <property type="entry name" value="HDAC_II_euk"/>
    <property type="match status" value="1"/>
</dbReference>
<comment type="similarity">
    <text evidence="2">Belongs to the histone deacetylase family. HD type 2 subfamily.</text>
</comment>
<evidence type="ECO:0000256" key="3">
    <source>
        <dbReference type="ARBA" id="ARBA00012111"/>
    </source>
</evidence>
<evidence type="ECO:0000256" key="10">
    <source>
        <dbReference type="ARBA" id="ARBA00023163"/>
    </source>
</evidence>
<dbReference type="SUPFAM" id="SSF52768">
    <property type="entry name" value="Arginase/deacetylase"/>
    <property type="match status" value="1"/>
</dbReference>
<feature type="non-terminal residue" evidence="17">
    <location>
        <position position="1"/>
    </location>
</feature>
<dbReference type="InterPro" id="IPR046949">
    <property type="entry name" value="HDAC4/5/7/9"/>
</dbReference>
<keyword evidence="10" id="KW-0804">Transcription</keyword>
<evidence type="ECO:0000256" key="2">
    <source>
        <dbReference type="ARBA" id="ARBA00007738"/>
    </source>
</evidence>
<dbReference type="InterPro" id="IPR023696">
    <property type="entry name" value="Ureohydrolase_dom_sf"/>
</dbReference>
<dbReference type="EC" id="3.5.1.98" evidence="3"/>
<feature type="compositionally biased region" description="Basic and acidic residues" evidence="15">
    <location>
        <begin position="438"/>
        <end position="447"/>
    </location>
</feature>
<feature type="region of interest" description="Disordered" evidence="15">
    <location>
        <begin position="136"/>
        <end position="241"/>
    </location>
</feature>
<comment type="catalytic activity">
    <reaction evidence="12">
        <text>N(6)-acetyl-L-lysyl-[histone] + H2O = L-lysyl-[histone] + acetate</text>
        <dbReference type="Rhea" id="RHEA:58196"/>
        <dbReference type="Rhea" id="RHEA-COMP:9845"/>
        <dbReference type="Rhea" id="RHEA-COMP:11338"/>
        <dbReference type="ChEBI" id="CHEBI:15377"/>
        <dbReference type="ChEBI" id="CHEBI:29969"/>
        <dbReference type="ChEBI" id="CHEBI:30089"/>
        <dbReference type="ChEBI" id="CHEBI:61930"/>
        <dbReference type="EC" id="3.5.1.98"/>
    </reaction>
</comment>
<dbReference type="GO" id="GO:0141221">
    <property type="term" value="F:histone deacetylase activity, hydrolytic mechanism"/>
    <property type="evidence" value="ECO:0007669"/>
    <property type="project" value="UniProtKB-EC"/>
</dbReference>
<evidence type="ECO:0000256" key="13">
    <source>
        <dbReference type="PIRSR" id="PIRSR037911-1"/>
    </source>
</evidence>
<feature type="compositionally biased region" description="Basic residues" evidence="15">
    <location>
        <begin position="140"/>
        <end position="151"/>
    </location>
</feature>
<feature type="region of interest" description="Disordered" evidence="15">
    <location>
        <begin position="419"/>
        <end position="450"/>
    </location>
</feature>
<dbReference type="InterPro" id="IPR037138">
    <property type="entry name" value="His_deacetylse_dom_sf"/>
</dbReference>
<feature type="compositionally biased region" description="Pro residues" evidence="15">
    <location>
        <begin position="79"/>
        <end position="93"/>
    </location>
</feature>
<sequence length="933" mass="101895">ELWEKQKAAEEQQREAREKERLESLKKKGKHEQSAVASSEVKQKLQGFLLNKKQREAAAAAANGTAGQPYRNWTVLQPNPGPVDSGPPPPAPNATPYRMNHPHLAKYDDDFPLRKTASEPNLLKVRLKQRVIERRASPIARRKDRHIKRKSQLAIESGSSNPDSGPNSPPVHATAQLSPPAGHTTPIQEEGEPSYGQTSVRSDQSGSLSDLSALYSSPSMPNISLGRPPNTSSSESNKLAPVSEAEVRAAFTARLGMPLTGQMLPGTLPFYPTLPVIDGEYSNPTSPSYIQKQMKSLEQQARPHLPTMYHGTPITDTQVAHARLNKAGHKPLGRTQSAPLPLGHPMLNTTAATASSNSPINQIVHYEDNRDYHQQLTTHNLLKQQIRQTVLTRVGSRAQSIIENPPEADDNTEVIDLTEKSSRSNSGGCVGSDDMESEMSRHQRERQSFLQQQRDLMMRHSLQMSQDLGSRSSHMARPLSRALSSPLVSLGPEPQVGSNHTSPSMSGSGQLMTTGLAFDNTMLKHACVCGENGWHPEHGGRLQSVWARLCETGLTQRCARVRARKATLEEIQTCHSEPHTLLFGTNPLNRQKLDMNKLSQLPIKSFVRLPCGGVGVDSDTMWNELHTAPAARMAVGSVVDLAFKTATGDIRNGFAVVRPPGHHAEISQAMGFCFFNSVAIATRLLQHRLNVRRILIVDWDVHHGNGTQQMFYDDRRVLFLSLHRHDDGNFFPGTGGPTECGTNAGLGYTVNVAWSGGLNPPMADAEYLAAFRTVVMPIAKEFNPDLVMVSAGFDAATGHPPPLGGYKVSPACFGFMTQQLMQLADGKVVLALEGGYDLPAICDSAEECVRALLGDDPSPISDEELARHPNQNAVDTLQKTIAIQLPHWPCLKHLAHTVSCSAVSASLNEREETETVTAMASLSMQQQANSHIP</sequence>
<evidence type="ECO:0000256" key="15">
    <source>
        <dbReference type="SAM" id="MobiDB-lite"/>
    </source>
</evidence>
<evidence type="ECO:0000313" key="17">
    <source>
        <dbReference type="EMBL" id="KAL1138164.1"/>
    </source>
</evidence>
<gene>
    <name evidence="17" type="ORF">AAG570_009856</name>
</gene>
<keyword evidence="9" id="KW-0805">Transcription regulation</keyword>
<feature type="binding site" evidence="14">
    <location>
        <position position="535"/>
    </location>
    <ligand>
        <name>Zn(2+)</name>
        <dbReference type="ChEBI" id="CHEBI:29105"/>
    </ligand>
</feature>
<feature type="compositionally biased region" description="Basic and acidic residues" evidence="15">
    <location>
        <begin position="105"/>
        <end position="117"/>
    </location>
</feature>
<keyword evidence="5 14" id="KW-0479">Metal-binding</keyword>
<evidence type="ECO:0000256" key="7">
    <source>
        <dbReference type="ARBA" id="ARBA00022833"/>
    </source>
</evidence>
<comment type="subcellular location">
    <subcellularLocation>
        <location evidence="1">Nucleus</location>
    </subcellularLocation>
</comment>
<keyword evidence="8" id="KW-0156">Chromatin regulator</keyword>
<comment type="caution">
    <text evidence="17">The sequence shown here is derived from an EMBL/GenBank/DDBJ whole genome shotgun (WGS) entry which is preliminary data.</text>
</comment>
<dbReference type="GO" id="GO:0046872">
    <property type="term" value="F:metal ion binding"/>
    <property type="evidence" value="ECO:0007669"/>
    <property type="project" value="UniProtKB-KW"/>
</dbReference>
<feature type="domain" description="Histone deacetylase" evidence="16">
    <location>
        <begin position="535"/>
        <end position="852"/>
    </location>
</feature>
<evidence type="ECO:0000259" key="16">
    <source>
        <dbReference type="Pfam" id="PF00850"/>
    </source>
</evidence>
<keyword evidence="6" id="KW-0378">Hydrolase</keyword>
<keyword evidence="18" id="KW-1185">Reference proteome</keyword>
<feature type="binding site" evidence="14">
    <location>
        <position position="611"/>
    </location>
    <ligand>
        <name>Zn(2+)</name>
        <dbReference type="ChEBI" id="CHEBI:29105"/>
    </ligand>
</feature>
<evidence type="ECO:0000256" key="11">
    <source>
        <dbReference type="ARBA" id="ARBA00023242"/>
    </source>
</evidence>
<name>A0ABD0ZDK0_9HEMI</name>
<feature type="binding site" evidence="14">
    <location>
        <position position="527"/>
    </location>
    <ligand>
        <name>Zn(2+)</name>
        <dbReference type="ChEBI" id="CHEBI:29105"/>
    </ligand>
</feature>
<feature type="binding site" evidence="14">
    <location>
        <position position="529"/>
    </location>
    <ligand>
        <name>Zn(2+)</name>
        <dbReference type="ChEBI" id="CHEBI:29105"/>
    </ligand>
</feature>
<dbReference type="AlphaFoldDB" id="A0ABD0ZDK0"/>
<evidence type="ECO:0000256" key="6">
    <source>
        <dbReference type="ARBA" id="ARBA00022801"/>
    </source>
</evidence>
<keyword evidence="11" id="KW-0539">Nucleus</keyword>
<feature type="region of interest" description="Disordered" evidence="15">
    <location>
        <begin position="59"/>
        <end position="120"/>
    </location>
</feature>
<dbReference type="PANTHER" id="PTHR45364">
    <property type="entry name" value="HISTONE DEACETYLASE 9-RELATED"/>
    <property type="match status" value="1"/>
</dbReference>
<feature type="compositionally biased region" description="Low complexity" evidence="15">
    <location>
        <begin position="157"/>
        <end position="166"/>
    </location>
</feature>
<proteinExistence type="inferred from homology"/>
<reference evidence="17 18" key="1">
    <citation type="submission" date="2024-07" db="EMBL/GenBank/DDBJ databases">
        <title>Chromosome-level genome assembly of the water stick insect Ranatra chinensis (Heteroptera: Nepidae).</title>
        <authorList>
            <person name="Liu X."/>
        </authorList>
    </citation>
    <scope>NUCLEOTIDE SEQUENCE [LARGE SCALE GENOMIC DNA]</scope>
    <source>
        <strain evidence="17">Cailab_2021Rc</strain>
        <tissue evidence="17">Muscle</tissue>
    </source>
</reference>
<evidence type="ECO:0000256" key="5">
    <source>
        <dbReference type="ARBA" id="ARBA00022723"/>
    </source>
</evidence>
<dbReference type="InterPro" id="IPR000286">
    <property type="entry name" value="HDACs"/>
</dbReference>
<evidence type="ECO:0000256" key="1">
    <source>
        <dbReference type="ARBA" id="ARBA00004123"/>
    </source>
</evidence>
<feature type="compositionally biased region" description="Basic and acidic residues" evidence="15">
    <location>
        <begin position="1"/>
        <end position="26"/>
    </location>
</feature>
<feature type="region of interest" description="Disordered" evidence="15">
    <location>
        <begin position="485"/>
        <end position="508"/>
    </location>
</feature>
<protein>
    <recommendedName>
        <fullName evidence="3">histone deacetylase</fullName>
        <ecNumber evidence="3">3.5.1.98</ecNumber>
    </recommendedName>
</protein>
<evidence type="ECO:0000256" key="12">
    <source>
        <dbReference type="ARBA" id="ARBA00048287"/>
    </source>
</evidence>
<dbReference type="GO" id="GO:0005634">
    <property type="term" value="C:nucleus"/>
    <property type="evidence" value="ECO:0007669"/>
    <property type="project" value="UniProtKB-SubCell"/>
</dbReference>
<keyword evidence="7 14" id="KW-0862">Zinc</keyword>
<evidence type="ECO:0000256" key="9">
    <source>
        <dbReference type="ARBA" id="ARBA00023015"/>
    </source>
</evidence>
<dbReference type="Proteomes" id="UP001558652">
    <property type="component" value="Unassembled WGS sequence"/>
</dbReference>
<evidence type="ECO:0000256" key="4">
    <source>
        <dbReference type="ARBA" id="ARBA00022491"/>
    </source>
</evidence>
<keyword evidence="4" id="KW-0678">Repressor</keyword>
<evidence type="ECO:0000313" key="18">
    <source>
        <dbReference type="Proteomes" id="UP001558652"/>
    </source>
</evidence>
<dbReference type="InterPro" id="IPR023801">
    <property type="entry name" value="His_deacetylse_dom"/>
</dbReference>
<dbReference type="PRINTS" id="PR01270">
    <property type="entry name" value="HDASUPER"/>
</dbReference>
<dbReference type="EMBL" id="JBFDAA010000004">
    <property type="protein sequence ID" value="KAL1138164.1"/>
    <property type="molecule type" value="Genomic_DNA"/>
</dbReference>
<evidence type="ECO:0000256" key="14">
    <source>
        <dbReference type="PIRSR" id="PIRSR037911-2"/>
    </source>
</evidence>
<dbReference type="Gene3D" id="3.40.800.20">
    <property type="entry name" value="Histone deacetylase domain"/>
    <property type="match status" value="1"/>
</dbReference>
<feature type="region of interest" description="Disordered" evidence="15">
    <location>
        <begin position="1"/>
        <end position="41"/>
    </location>
</feature>
<feature type="active site" evidence="13">
    <location>
        <position position="663"/>
    </location>
</feature>
<organism evidence="17 18">
    <name type="scientific">Ranatra chinensis</name>
    <dbReference type="NCBI Taxonomy" id="642074"/>
    <lineage>
        <taxon>Eukaryota</taxon>
        <taxon>Metazoa</taxon>
        <taxon>Ecdysozoa</taxon>
        <taxon>Arthropoda</taxon>
        <taxon>Hexapoda</taxon>
        <taxon>Insecta</taxon>
        <taxon>Pterygota</taxon>
        <taxon>Neoptera</taxon>
        <taxon>Paraneoptera</taxon>
        <taxon>Hemiptera</taxon>
        <taxon>Heteroptera</taxon>
        <taxon>Panheteroptera</taxon>
        <taxon>Nepomorpha</taxon>
        <taxon>Nepidae</taxon>
        <taxon>Ranatrinae</taxon>
        <taxon>Ranatra</taxon>
    </lineage>
</organism>
<dbReference type="FunFam" id="3.40.800.20:FF:000002">
    <property type="entry name" value="Histone deacetylase"/>
    <property type="match status" value="1"/>
</dbReference>
<dbReference type="CDD" id="cd11681">
    <property type="entry name" value="HDAC_classIIa"/>
    <property type="match status" value="1"/>
</dbReference>
<accession>A0ABD0ZDK0</accession>
<evidence type="ECO:0000256" key="8">
    <source>
        <dbReference type="ARBA" id="ARBA00022853"/>
    </source>
</evidence>
<feature type="compositionally biased region" description="Polar residues" evidence="15">
    <location>
        <begin position="195"/>
        <end position="222"/>
    </location>
</feature>